<dbReference type="Gene3D" id="1.10.10.10">
    <property type="entry name" value="Winged helix-like DNA-binding domain superfamily/Winged helix DNA-binding domain"/>
    <property type="match status" value="1"/>
</dbReference>
<gene>
    <name evidence="6" type="ORF">J5474_17975</name>
</gene>
<keyword evidence="4" id="KW-0804">Transcription</keyword>
<evidence type="ECO:0000256" key="3">
    <source>
        <dbReference type="ARBA" id="ARBA00023125"/>
    </source>
</evidence>
<comment type="similarity">
    <text evidence="1">Belongs to the LysR transcriptional regulatory family.</text>
</comment>
<dbReference type="InterPro" id="IPR036388">
    <property type="entry name" value="WH-like_DNA-bd_sf"/>
</dbReference>
<dbReference type="InterPro" id="IPR036390">
    <property type="entry name" value="WH_DNA-bd_sf"/>
</dbReference>
<reference evidence="6" key="1">
    <citation type="submission" date="2021-03" db="EMBL/GenBank/DDBJ databases">
        <title>Sagittula salina sp. nov. strain M10.9X isolated from the marine waste.</title>
        <authorList>
            <person name="Satari L."/>
            <person name="Molina-Menor E."/>
            <person name="Vidal-Verdu A."/>
            <person name="Pascual J."/>
            <person name="Pereto J."/>
            <person name="Porcar M."/>
        </authorList>
    </citation>
    <scope>NUCLEOTIDE SEQUENCE</scope>
    <source>
        <strain evidence="6">M10.9X</strain>
    </source>
</reference>
<dbReference type="SUPFAM" id="SSF46785">
    <property type="entry name" value="Winged helix' DNA-binding domain"/>
    <property type="match status" value="1"/>
</dbReference>
<keyword evidence="2" id="KW-0805">Transcription regulation</keyword>
<evidence type="ECO:0000256" key="2">
    <source>
        <dbReference type="ARBA" id="ARBA00023015"/>
    </source>
</evidence>
<feature type="domain" description="HTH lysR-type" evidence="5">
    <location>
        <begin position="8"/>
        <end position="65"/>
    </location>
</feature>
<name>A0A940MWW6_9RHOB</name>
<dbReference type="AlphaFoldDB" id="A0A940MWW6"/>
<dbReference type="Pfam" id="PF00126">
    <property type="entry name" value="HTH_1"/>
    <property type="match status" value="1"/>
</dbReference>
<dbReference type="Gene3D" id="3.40.190.290">
    <property type="match status" value="1"/>
</dbReference>
<keyword evidence="3" id="KW-0238">DNA-binding</keyword>
<protein>
    <submittedName>
        <fullName evidence="6">LysR family transcriptional regulator</fullName>
    </submittedName>
</protein>
<dbReference type="GO" id="GO:0043565">
    <property type="term" value="F:sequence-specific DNA binding"/>
    <property type="evidence" value="ECO:0007669"/>
    <property type="project" value="TreeGrafter"/>
</dbReference>
<evidence type="ECO:0000259" key="5">
    <source>
        <dbReference type="PROSITE" id="PS50931"/>
    </source>
</evidence>
<dbReference type="PANTHER" id="PTHR30537">
    <property type="entry name" value="HTH-TYPE TRANSCRIPTIONAL REGULATOR"/>
    <property type="match status" value="1"/>
</dbReference>
<dbReference type="PROSITE" id="PS50931">
    <property type="entry name" value="HTH_LYSR"/>
    <property type="match status" value="1"/>
</dbReference>
<evidence type="ECO:0000256" key="4">
    <source>
        <dbReference type="ARBA" id="ARBA00023163"/>
    </source>
</evidence>
<dbReference type="Pfam" id="PF03466">
    <property type="entry name" value="LysR_substrate"/>
    <property type="match status" value="1"/>
</dbReference>
<accession>A0A940MWW6</accession>
<sequence>MEWRSVTFDWNRARAFLVTAEEGSLSAAARALGMTQPTLGRQVTALEQELGVTLFERAGRGLVLTDSGARLVEHVRAMGEAAVAVSLAAGGQARDLSGPVAVTASELYALWLLPAVLERLARVAPAITVEVVASNAIRDLKRREADIAIRNTRPEQPDLIGRQVAQDRAGLFVSPAYLQAFGPLDRPQDLARARLIGFDDNAKFLGALTLAGLPVTEAQCAISASSHAVVVEYIRQGLGVGLCPVGMAANDPHMVRVLLETGFDYPVWLVAHRELHTSPRVRLVWDLLAEMLPALLR</sequence>
<dbReference type="EMBL" id="JAGISH010000011">
    <property type="protein sequence ID" value="MBP0484364.1"/>
    <property type="molecule type" value="Genomic_DNA"/>
</dbReference>
<evidence type="ECO:0000313" key="6">
    <source>
        <dbReference type="EMBL" id="MBP0484364.1"/>
    </source>
</evidence>
<dbReference type="PANTHER" id="PTHR30537:SF3">
    <property type="entry name" value="TRANSCRIPTIONAL REGULATORY PROTEIN"/>
    <property type="match status" value="1"/>
</dbReference>
<dbReference type="GO" id="GO:0003700">
    <property type="term" value="F:DNA-binding transcription factor activity"/>
    <property type="evidence" value="ECO:0007669"/>
    <property type="project" value="InterPro"/>
</dbReference>
<dbReference type="GO" id="GO:0006351">
    <property type="term" value="P:DNA-templated transcription"/>
    <property type="evidence" value="ECO:0007669"/>
    <property type="project" value="TreeGrafter"/>
</dbReference>
<dbReference type="Proteomes" id="UP000675940">
    <property type="component" value="Unassembled WGS sequence"/>
</dbReference>
<evidence type="ECO:0000256" key="1">
    <source>
        <dbReference type="ARBA" id="ARBA00009437"/>
    </source>
</evidence>
<dbReference type="InterPro" id="IPR000847">
    <property type="entry name" value="LysR_HTH_N"/>
</dbReference>
<dbReference type="InterPro" id="IPR058163">
    <property type="entry name" value="LysR-type_TF_proteobact-type"/>
</dbReference>
<evidence type="ECO:0000313" key="7">
    <source>
        <dbReference type="Proteomes" id="UP000675940"/>
    </source>
</evidence>
<organism evidence="6 7">
    <name type="scientific">Sagittula salina</name>
    <dbReference type="NCBI Taxonomy" id="2820268"/>
    <lineage>
        <taxon>Bacteria</taxon>
        <taxon>Pseudomonadati</taxon>
        <taxon>Pseudomonadota</taxon>
        <taxon>Alphaproteobacteria</taxon>
        <taxon>Rhodobacterales</taxon>
        <taxon>Roseobacteraceae</taxon>
        <taxon>Sagittula</taxon>
    </lineage>
</organism>
<dbReference type="RefSeq" id="WP_209362615.1">
    <property type="nucleotide sequence ID" value="NZ_JAGISH010000011.1"/>
</dbReference>
<dbReference type="FunFam" id="1.10.10.10:FF:000001">
    <property type="entry name" value="LysR family transcriptional regulator"/>
    <property type="match status" value="1"/>
</dbReference>
<dbReference type="PRINTS" id="PR00039">
    <property type="entry name" value="HTHLYSR"/>
</dbReference>
<comment type="caution">
    <text evidence="6">The sequence shown here is derived from an EMBL/GenBank/DDBJ whole genome shotgun (WGS) entry which is preliminary data.</text>
</comment>
<keyword evidence="7" id="KW-1185">Reference proteome</keyword>
<dbReference type="InterPro" id="IPR005119">
    <property type="entry name" value="LysR_subst-bd"/>
</dbReference>
<proteinExistence type="inferred from homology"/>
<dbReference type="SUPFAM" id="SSF53850">
    <property type="entry name" value="Periplasmic binding protein-like II"/>
    <property type="match status" value="1"/>
</dbReference>